<organism evidence="2 3">
    <name type="scientific">Psychrobacter saeujeotis</name>
    <dbReference type="NCBI Taxonomy" id="3143436"/>
    <lineage>
        <taxon>Bacteria</taxon>
        <taxon>Pseudomonadati</taxon>
        <taxon>Pseudomonadota</taxon>
        <taxon>Gammaproteobacteria</taxon>
        <taxon>Moraxellales</taxon>
        <taxon>Moraxellaceae</taxon>
        <taxon>Psychrobacter</taxon>
    </lineage>
</organism>
<dbReference type="PANTHER" id="PTHR43581:SF2">
    <property type="entry name" value="EXCINUCLEASE ATPASE SUBUNIT"/>
    <property type="match status" value="1"/>
</dbReference>
<dbReference type="InterPro" id="IPR003593">
    <property type="entry name" value="AAA+_ATPase"/>
</dbReference>
<dbReference type="PANTHER" id="PTHR43581">
    <property type="entry name" value="ATP/GTP PHOSPHATASE"/>
    <property type="match status" value="1"/>
</dbReference>
<feature type="domain" description="AAA+ ATPase" evidence="1">
    <location>
        <begin position="28"/>
        <end position="405"/>
    </location>
</feature>
<dbReference type="InterPro" id="IPR051396">
    <property type="entry name" value="Bact_Antivir_Def_Nuclease"/>
</dbReference>
<dbReference type="RefSeq" id="WP_299221724.1">
    <property type="nucleotide sequence ID" value="NZ_JBDGHN010000010.1"/>
</dbReference>
<keyword evidence="3" id="KW-1185">Reference proteome</keyword>
<evidence type="ECO:0000313" key="2">
    <source>
        <dbReference type="EMBL" id="MEN2752609.1"/>
    </source>
</evidence>
<dbReference type="SUPFAM" id="SSF52540">
    <property type="entry name" value="P-loop containing nucleoside triphosphate hydrolases"/>
    <property type="match status" value="1"/>
</dbReference>
<protein>
    <submittedName>
        <fullName evidence="2">AAA family ATPase</fullName>
    </submittedName>
</protein>
<dbReference type="CDD" id="cd00267">
    <property type="entry name" value="ABC_ATPase"/>
    <property type="match status" value="1"/>
</dbReference>
<gene>
    <name evidence="2" type="ORF">AAIR29_13305</name>
</gene>
<name>A0ABU9XCG3_9GAMM</name>
<dbReference type="SMART" id="SM00382">
    <property type="entry name" value="AAA"/>
    <property type="match status" value="1"/>
</dbReference>
<dbReference type="Pfam" id="PF13175">
    <property type="entry name" value="AAA_15"/>
    <property type="match status" value="1"/>
</dbReference>
<accession>A0ABU9XCG3</accession>
<sequence>MKVKRLHLQNYGRFEDLKIDFAPTAEKTGNVTVIVGNNGAGKSQILQALATSLSWFVLKLVRDTDGFEIDKTLIRNGENDVKVNIIVDFGENNPTPYGPVEDAHWTISNVKDGRINSFSRSIKELKKTVRNFRSNLTSKDGLSLPIVSFYPVDRGVNSTFMEISKNFVSDQLTAYENALESSVSFESFFAWFREREDVENEKSRTIQNLASDEIKESNRLIHSSLALLEKNKERLNAETDQTENEKLIKTLNRLIELRNYGTEQIKQGISITDRSLEGVRRSIKRFINFENVHIRRQGSPTMIVEKNGEELDVNQLSQGEKSLLALVGDIARRLALLNPSLDNPLEGEGVVMIDEVDLHLHPKWQHDLIDKLVKTFPNVQFILTTHSPHVISDRNDILLYSLDDGELNEMPNVYGEDVNTVLTKIFDVDIRDSEVEKQFTIIRRAISNHDYSIAESNIEQLAEKLPPDHLELLKCRLLLAQAKLTDEPRHAED</sequence>
<reference evidence="2 3" key="1">
    <citation type="submission" date="2024-05" db="EMBL/GenBank/DDBJ databases">
        <authorList>
            <person name="Kim H.-Y."/>
            <person name="Kim E."/>
            <person name="Cai Y."/>
            <person name="Yang S.-M."/>
            <person name="Lee W."/>
        </authorList>
    </citation>
    <scope>NUCLEOTIDE SEQUENCE [LARGE SCALE GENOMIC DNA]</scope>
    <source>
        <strain evidence="2 3">FBL11</strain>
    </source>
</reference>
<dbReference type="Proteomes" id="UP001461960">
    <property type="component" value="Unassembled WGS sequence"/>
</dbReference>
<evidence type="ECO:0000259" key="1">
    <source>
        <dbReference type="SMART" id="SM00382"/>
    </source>
</evidence>
<dbReference type="InterPro" id="IPR041685">
    <property type="entry name" value="AAA_GajA/Old/RecF-like"/>
</dbReference>
<proteinExistence type="predicted"/>
<evidence type="ECO:0000313" key="3">
    <source>
        <dbReference type="Proteomes" id="UP001461960"/>
    </source>
</evidence>
<comment type="caution">
    <text evidence="2">The sequence shown here is derived from an EMBL/GenBank/DDBJ whole genome shotgun (WGS) entry which is preliminary data.</text>
</comment>
<dbReference type="InterPro" id="IPR027417">
    <property type="entry name" value="P-loop_NTPase"/>
</dbReference>
<dbReference type="EMBL" id="JBDGHN010000010">
    <property type="protein sequence ID" value="MEN2752609.1"/>
    <property type="molecule type" value="Genomic_DNA"/>
</dbReference>
<dbReference type="Gene3D" id="3.40.50.300">
    <property type="entry name" value="P-loop containing nucleotide triphosphate hydrolases"/>
    <property type="match status" value="1"/>
</dbReference>